<dbReference type="AlphaFoldDB" id="A0A0A9ATK6"/>
<protein>
    <submittedName>
        <fullName evidence="1">Uncharacterized protein</fullName>
    </submittedName>
</protein>
<proteinExistence type="predicted"/>
<organism evidence="1">
    <name type="scientific">Arundo donax</name>
    <name type="common">Giant reed</name>
    <name type="synonym">Donax arundinaceus</name>
    <dbReference type="NCBI Taxonomy" id="35708"/>
    <lineage>
        <taxon>Eukaryota</taxon>
        <taxon>Viridiplantae</taxon>
        <taxon>Streptophyta</taxon>
        <taxon>Embryophyta</taxon>
        <taxon>Tracheophyta</taxon>
        <taxon>Spermatophyta</taxon>
        <taxon>Magnoliopsida</taxon>
        <taxon>Liliopsida</taxon>
        <taxon>Poales</taxon>
        <taxon>Poaceae</taxon>
        <taxon>PACMAD clade</taxon>
        <taxon>Arundinoideae</taxon>
        <taxon>Arundineae</taxon>
        <taxon>Arundo</taxon>
    </lineage>
</organism>
<reference evidence="1" key="2">
    <citation type="journal article" date="2015" name="Data Brief">
        <title>Shoot transcriptome of the giant reed, Arundo donax.</title>
        <authorList>
            <person name="Barrero R.A."/>
            <person name="Guerrero F.D."/>
            <person name="Moolhuijzen P."/>
            <person name="Goolsby J.A."/>
            <person name="Tidwell J."/>
            <person name="Bellgard S.E."/>
            <person name="Bellgard M.I."/>
        </authorList>
    </citation>
    <scope>NUCLEOTIDE SEQUENCE</scope>
    <source>
        <tissue evidence="1">Shoot tissue taken approximately 20 cm above the soil surface</tissue>
    </source>
</reference>
<dbReference type="EMBL" id="GBRH01243429">
    <property type="protein sequence ID" value="JAD54466.1"/>
    <property type="molecule type" value="Transcribed_RNA"/>
</dbReference>
<name>A0A0A9ATK6_ARUDO</name>
<reference evidence="1" key="1">
    <citation type="submission" date="2014-09" db="EMBL/GenBank/DDBJ databases">
        <authorList>
            <person name="Magalhaes I.L.F."/>
            <person name="Oliveira U."/>
            <person name="Santos F.R."/>
            <person name="Vidigal T.H.D.A."/>
            <person name="Brescovit A.D."/>
            <person name="Santos A.J."/>
        </authorList>
    </citation>
    <scope>NUCLEOTIDE SEQUENCE</scope>
    <source>
        <tissue evidence="1">Shoot tissue taken approximately 20 cm above the soil surface</tissue>
    </source>
</reference>
<sequence length="39" mass="4183">MDSLGHHSNSFSIQIKGGGELAILWKGFFFSLVSVLGDS</sequence>
<accession>A0A0A9ATK6</accession>
<evidence type="ECO:0000313" key="1">
    <source>
        <dbReference type="EMBL" id="JAD54466.1"/>
    </source>
</evidence>